<organism evidence="4 5">
    <name type="scientific">Setaria viridis</name>
    <name type="common">Green bristlegrass</name>
    <name type="synonym">Setaria italica subsp. viridis</name>
    <dbReference type="NCBI Taxonomy" id="4556"/>
    <lineage>
        <taxon>Eukaryota</taxon>
        <taxon>Viridiplantae</taxon>
        <taxon>Streptophyta</taxon>
        <taxon>Embryophyta</taxon>
        <taxon>Tracheophyta</taxon>
        <taxon>Spermatophyta</taxon>
        <taxon>Magnoliopsida</taxon>
        <taxon>Liliopsida</taxon>
        <taxon>Poales</taxon>
        <taxon>Poaceae</taxon>
        <taxon>PACMAD clade</taxon>
        <taxon>Panicoideae</taxon>
        <taxon>Panicodae</taxon>
        <taxon>Paniceae</taxon>
        <taxon>Cenchrinae</taxon>
        <taxon>Setaria</taxon>
    </lineage>
</organism>
<dbReference type="EMBL" id="CM016560">
    <property type="protein sequence ID" value="TKV95536.1"/>
    <property type="molecule type" value="Genomic_DNA"/>
</dbReference>
<proteinExistence type="predicted"/>
<dbReference type="GO" id="GO:0010090">
    <property type="term" value="P:trichome morphogenesis"/>
    <property type="evidence" value="ECO:0007669"/>
    <property type="project" value="InterPro"/>
</dbReference>
<dbReference type="InterPro" id="IPR044291">
    <property type="entry name" value="GIS/GIS2/ZFP8"/>
</dbReference>
<dbReference type="GO" id="GO:0008270">
    <property type="term" value="F:zinc ion binding"/>
    <property type="evidence" value="ECO:0007669"/>
    <property type="project" value="UniProtKB-KW"/>
</dbReference>
<feature type="domain" description="C2H2-type" evidence="3">
    <location>
        <begin position="100"/>
        <end position="127"/>
    </location>
</feature>
<dbReference type="Proteomes" id="UP000298652">
    <property type="component" value="Chromosome 9"/>
</dbReference>
<name>A0A4U6TEA8_SETVI</name>
<evidence type="ECO:0000313" key="4">
    <source>
        <dbReference type="EMBL" id="TKV95536.1"/>
    </source>
</evidence>
<dbReference type="PROSITE" id="PS00028">
    <property type="entry name" value="ZINC_FINGER_C2H2_1"/>
    <property type="match status" value="1"/>
</dbReference>
<keyword evidence="1" id="KW-0479">Metal-binding</keyword>
<keyword evidence="5" id="KW-1185">Reference proteome</keyword>
<keyword evidence="1" id="KW-0863">Zinc-finger</keyword>
<dbReference type="Gene3D" id="3.30.160.60">
    <property type="entry name" value="Classic Zinc Finger"/>
    <property type="match status" value="1"/>
</dbReference>
<dbReference type="Gramene" id="TKV95536">
    <property type="protein sequence ID" value="TKV95536"/>
    <property type="gene ID" value="SEVIR_9G370000v2"/>
</dbReference>
<feature type="compositionally biased region" description="Low complexity" evidence="2">
    <location>
        <begin position="233"/>
        <end position="248"/>
    </location>
</feature>
<dbReference type="AlphaFoldDB" id="A0A4U6TEA8"/>
<dbReference type="OMA" id="ARFQTAM"/>
<gene>
    <name evidence="4" type="ORF">SEVIR_9G370000v2</name>
</gene>
<feature type="compositionally biased region" description="Low complexity" evidence="2">
    <location>
        <begin position="74"/>
        <end position="86"/>
    </location>
</feature>
<dbReference type="GO" id="GO:0009739">
    <property type="term" value="P:response to gibberellin"/>
    <property type="evidence" value="ECO:0007669"/>
    <property type="project" value="InterPro"/>
</dbReference>
<accession>A0A4U6TEA8</accession>
<dbReference type="GO" id="GO:0003700">
    <property type="term" value="F:DNA-binding transcription factor activity"/>
    <property type="evidence" value="ECO:0007669"/>
    <property type="project" value="InterPro"/>
</dbReference>
<feature type="region of interest" description="Disordered" evidence="2">
    <location>
        <begin position="228"/>
        <end position="257"/>
    </location>
</feature>
<feature type="compositionally biased region" description="Pro residues" evidence="2">
    <location>
        <begin position="35"/>
        <end position="46"/>
    </location>
</feature>
<evidence type="ECO:0000259" key="3">
    <source>
        <dbReference type="PROSITE" id="PS50157"/>
    </source>
</evidence>
<dbReference type="InterPro" id="IPR013087">
    <property type="entry name" value="Znf_C2H2_type"/>
</dbReference>
<dbReference type="PANTHER" id="PTHR46547">
    <property type="entry name" value="ZINC FINGER PROTEIN GIS"/>
    <property type="match status" value="1"/>
</dbReference>
<evidence type="ECO:0000256" key="2">
    <source>
        <dbReference type="SAM" id="MobiDB-lite"/>
    </source>
</evidence>
<keyword evidence="1" id="KW-0862">Zinc</keyword>
<feature type="region of interest" description="Disordered" evidence="2">
    <location>
        <begin position="23"/>
        <end position="96"/>
    </location>
</feature>
<dbReference type="PANTHER" id="PTHR46547:SF19">
    <property type="entry name" value="OS09G0445500 PROTEIN"/>
    <property type="match status" value="1"/>
</dbReference>
<reference evidence="4" key="1">
    <citation type="submission" date="2019-03" db="EMBL/GenBank/DDBJ databases">
        <title>WGS assembly of Setaria viridis.</title>
        <authorList>
            <person name="Huang P."/>
            <person name="Jenkins J."/>
            <person name="Grimwood J."/>
            <person name="Barry K."/>
            <person name="Healey A."/>
            <person name="Mamidi S."/>
            <person name="Sreedasyam A."/>
            <person name="Shu S."/>
            <person name="Feldman M."/>
            <person name="Wu J."/>
            <person name="Yu Y."/>
            <person name="Chen C."/>
            <person name="Johnson J."/>
            <person name="Rokhsar D."/>
            <person name="Baxter I."/>
            <person name="Schmutz J."/>
            <person name="Brutnell T."/>
            <person name="Kellogg E."/>
        </authorList>
    </citation>
    <scope>NUCLEOTIDE SEQUENCE [LARGE SCALE GENOMIC DNA]</scope>
</reference>
<dbReference type="InterPro" id="IPR036236">
    <property type="entry name" value="Znf_C2H2_sf"/>
</dbReference>
<sequence length="268" mass="28534">MGERDAQGKSKGAAAASIHSFSQLPFIRLTRDKPLPPPPTSNPAPPVRLFGFDVPPDAAATVSPSDDVKESSAKDSTTTTAEATAPMAPPGPGASGGRRFECRYCCRNFRTSQALGGHQNAHKQERQHAKRARFQTAMAMRHGQCYPHPLDPAAHLYDPNYAVMPAPPPPPHYPTWAGAAYYVTPRPVDVPHQIVGSPAMPKLWRPRDGGVGVGTTSLATRRQQAVVAGGAGSTTFSQSTSSSSWSTSPHELPTLPELKESVSLDLSL</sequence>
<evidence type="ECO:0000313" key="5">
    <source>
        <dbReference type="Proteomes" id="UP000298652"/>
    </source>
</evidence>
<dbReference type="SUPFAM" id="SSF57667">
    <property type="entry name" value="beta-beta-alpha zinc fingers"/>
    <property type="match status" value="1"/>
</dbReference>
<dbReference type="PROSITE" id="PS50157">
    <property type="entry name" value="ZINC_FINGER_C2H2_2"/>
    <property type="match status" value="1"/>
</dbReference>
<protein>
    <recommendedName>
        <fullName evidence="3">C2H2-type domain-containing protein</fullName>
    </recommendedName>
</protein>
<evidence type="ECO:0000256" key="1">
    <source>
        <dbReference type="PROSITE-ProRule" id="PRU00042"/>
    </source>
</evidence>